<feature type="transmembrane region" description="Helical" evidence="1">
    <location>
        <begin position="6"/>
        <end position="29"/>
    </location>
</feature>
<dbReference type="EMBL" id="CAJQZC010000008">
    <property type="protein sequence ID" value="CAG4912670.1"/>
    <property type="molecule type" value="Genomic_DNA"/>
</dbReference>
<keyword evidence="1" id="KW-0472">Membrane</keyword>
<dbReference type="InterPro" id="IPR053156">
    <property type="entry name" value="T6SS_TssM-like"/>
</dbReference>
<keyword evidence="4" id="KW-1185">Reference proteome</keyword>
<accession>A0A9N8X3A1</accession>
<dbReference type="PANTHER" id="PTHR36153">
    <property type="entry name" value="INNER MEMBRANE PROTEIN-RELATED"/>
    <property type="match status" value="1"/>
</dbReference>
<organism evidence="3 4">
    <name type="scientific">Paraburkholderia saeva</name>
    <dbReference type="NCBI Taxonomy" id="2777537"/>
    <lineage>
        <taxon>Bacteria</taxon>
        <taxon>Pseudomonadati</taxon>
        <taxon>Pseudomonadota</taxon>
        <taxon>Betaproteobacteria</taxon>
        <taxon>Burkholderiales</taxon>
        <taxon>Burkholderiaceae</taxon>
        <taxon>Paraburkholderia</taxon>
    </lineage>
</organism>
<dbReference type="Proteomes" id="UP000789704">
    <property type="component" value="Unassembled WGS sequence"/>
</dbReference>
<gene>
    <name evidence="3" type="ORF">LMG31841_04192</name>
</gene>
<evidence type="ECO:0000313" key="4">
    <source>
        <dbReference type="Proteomes" id="UP000789704"/>
    </source>
</evidence>
<protein>
    <recommendedName>
        <fullName evidence="2">Type VI secretion system component TssM1 N-terminal domain-containing protein</fullName>
    </recommendedName>
</protein>
<comment type="caution">
    <text evidence="3">The sequence shown here is derived from an EMBL/GenBank/DDBJ whole genome shotgun (WGS) entry which is preliminary data.</text>
</comment>
<evidence type="ECO:0000313" key="3">
    <source>
        <dbReference type="EMBL" id="CAG4912670.1"/>
    </source>
</evidence>
<sequence>MLTSNLFLLSIGVLTLVVCVVLGAVLYFAAHGARTKPEGERKIVRLRSDSLRTAFRQAVELIEGNIASRAERYNVPWIMVLNEGDERQPLPIAQSGVASALGADASSAASTQGIAWNFFDRGVVIDIKAAWLGSPDDDGDEKPWDEFLGLCRSYRPQRPFDSVVVTVPADMLLAGDTDAQLELVRRAKLAHRRLWLAQNRFAVRFAVYVVVTGCEALPGFAAFARALPESMRSSMLGWSSPYDLSTTYQPDWIDTAMACMTGAVSDATAELFALAPGDQDARAFLMLPSRIEGLRAQLQRYVEELLRPSAYHEPFFFRGIYLTGDSSEIAQDGVALTGDAAGAGEGLDAALVADADGRGALDGSTRDALVLYEERANRVEPLFGAGGERGDRHDRNDRNEAGDMLNELMLQPAFLRDLFEKKIFAEYGLTRPSRSQHLSRPVVHRALRWGGIVLLGGWGIGLVAASWQLHYRNVELVAALGELHSVGQQRAMAAQHTQDLSPDWYRREALSLIAMNQRLAAETSSSFFMPGSWSLFDDLDRRVRDRFEQAFGDVAVTAIQRELLARVSQLTGVGRDPSSGQLITGDDCIAPEGMDSAQRQPGSLSVDDLPELRAMQRYVGSIDQLDATLRALQQLQRPDPRNAEALRLVVRYTLGAELQGNVSGSLPFFYRDPDGGRSYAGDATTLTGTGLAVLQQPVRCTFEKGTQRLDDRLFRNNALLVAERAVKDHLGNLSLAGTAGGDAGQMTADYRSIVAGINAQQDLLAAGKGAWMRREQFSPGPVYERLFAQAAQNRLIGAEIVAQDRDRSGTAFQVFRSELVQRFGGPDSGVVWLDKDGRYALAPGRVALRDGLTALLNQPFMAAPRDLALPVLPEGAVIVWDRAQLDKALTLGDTRKRFLAEGLTGLPTAAQPAIGQALDMQFARLATDAVAAAATVTPVQGDPDSASFDAANARLVRIKAMLAEMGANARIEDLDMLVSRDALAHLRAVDDALTQAELYATRPAATSDGVRPPRSLLVAAFGVPDAAGLAPYLAQQSARALALGHEASFYLAALDATDLATPLAQRWQAINRDLERYQLKNPNSSLLNLEQFVQTVAAEQGDGGCMEKFAARPSASGGDDYFAQRHAQLYDKLLATCSRGYTFDLRQQWGDFSTAFNRSVAGRQPFGGAIPVREDGSASADFGELGGVLKRYQGVSATFVAARGTTGVRSNVAGVPVRQFVDNFNHVRTLLAPLYPSDAGAPTGYDVGVEFRASRDGEIAGNQVIDWTLTFGAQSVSMRDAPHPLHWDYGMPVVLTLRFAKDSPLVALNDPQQRALSTDGRTLTWQFNDPWALITAISRQRVADSSLRADAASQLLRLEFPLGAANPTDAPLLPKESRGRVFLRVTLMPAGRKTPLPWPRSFPTRAPEWSAL</sequence>
<dbReference type="Pfam" id="PF14331">
    <property type="entry name" value="IcmF-related_N"/>
    <property type="match status" value="1"/>
</dbReference>
<keyword evidence="1" id="KW-1133">Transmembrane helix</keyword>
<keyword evidence="1" id="KW-0812">Transmembrane</keyword>
<reference evidence="3" key="1">
    <citation type="submission" date="2021-04" db="EMBL/GenBank/DDBJ databases">
        <authorList>
            <person name="Vanwijnsberghe S."/>
        </authorList>
    </citation>
    <scope>NUCLEOTIDE SEQUENCE</scope>
    <source>
        <strain evidence="3">LMG 31841</strain>
    </source>
</reference>
<dbReference type="RefSeq" id="WP_228880963.1">
    <property type="nucleotide sequence ID" value="NZ_CAJQYZ010000002.1"/>
</dbReference>
<dbReference type="InterPro" id="IPR025743">
    <property type="entry name" value="TssM1_N"/>
</dbReference>
<feature type="domain" description="Type VI secretion system component TssM1 N-terminal" evidence="2">
    <location>
        <begin position="139"/>
        <end position="449"/>
    </location>
</feature>
<name>A0A9N8X3A1_9BURK</name>
<dbReference type="PANTHER" id="PTHR36153:SF1">
    <property type="entry name" value="TYPE VI SECRETION SYSTEM COMPONENT TSSM1"/>
    <property type="match status" value="1"/>
</dbReference>
<evidence type="ECO:0000259" key="2">
    <source>
        <dbReference type="Pfam" id="PF14331"/>
    </source>
</evidence>
<proteinExistence type="predicted"/>
<evidence type="ECO:0000256" key="1">
    <source>
        <dbReference type="SAM" id="Phobius"/>
    </source>
</evidence>